<accession>A0ABQ7DRK1</accession>
<name>A0ABQ7DRK1_BRACR</name>
<comment type="caution">
    <text evidence="1">The sequence shown here is derived from an EMBL/GenBank/DDBJ whole genome shotgun (WGS) entry which is preliminary data.</text>
</comment>
<keyword evidence="2" id="KW-1185">Reference proteome</keyword>
<gene>
    <name evidence="1" type="ORF">DY000_02032999</name>
</gene>
<proteinExistence type="predicted"/>
<evidence type="ECO:0000313" key="1">
    <source>
        <dbReference type="EMBL" id="KAF3580703.1"/>
    </source>
</evidence>
<reference evidence="1 2" key="1">
    <citation type="journal article" date="2020" name="BMC Genomics">
        <title>Intraspecific diversification of the crop wild relative Brassica cretica Lam. using demographic model selection.</title>
        <authorList>
            <person name="Kioukis A."/>
            <person name="Michalopoulou V.A."/>
            <person name="Briers L."/>
            <person name="Pirintsos S."/>
            <person name="Studholme D.J."/>
            <person name="Pavlidis P."/>
            <person name="Sarris P.F."/>
        </authorList>
    </citation>
    <scope>NUCLEOTIDE SEQUENCE [LARGE SCALE GENOMIC DNA]</scope>
    <source>
        <strain evidence="2">cv. PFS-1207/04</strain>
    </source>
</reference>
<dbReference type="Proteomes" id="UP000266723">
    <property type="component" value="Unassembled WGS sequence"/>
</dbReference>
<sequence length="236" mass="26592">MSPYRLGRFSVPATVDRCAHVSAFVPVLLSPIQSLGNGGDLDSKPISQVGREIEMRAIKMRGNEGSSNINTTIYQSKLHKKLAFLEVKVKKSSDIKKTKDMLELNNQDSSHVIVYNIHRKITSIEKSLSHVVGVSQVSEGHVSVESNKAESRKGSGQNVTGGIVVKGREKRDEMENECMYQLNDIDRFPGEAVILAHDDWYYDVANCEALCFHFQRFNFVYETHVLPWNIDIKLSH</sequence>
<organism evidence="1 2">
    <name type="scientific">Brassica cretica</name>
    <name type="common">Mustard</name>
    <dbReference type="NCBI Taxonomy" id="69181"/>
    <lineage>
        <taxon>Eukaryota</taxon>
        <taxon>Viridiplantae</taxon>
        <taxon>Streptophyta</taxon>
        <taxon>Embryophyta</taxon>
        <taxon>Tracheophyta</taxon>
        <taxon>Spermatophyta</taxon>
        <taxon>Magnoliopsida</taxon>
        <taxon>eudicotyledons</taxon>
        <taxon>Gunneridae</taxon>
        <taxon>Pentapetalae</taxon>
        <taxon>rosids</taxon>
        <taxon>malvids</taxon>
        <taxon>Brassicales</taxon>
        <taxon>Brassicaceae</taxon>
        <taxon>Brassiceae</taxon>
        <taxon>Brassica</taxon>
    </lineage>
</organism>
<dbReference type="PANTHER" id="PTHR35492">
    <property type="entry name" value="TRANSDUCIN/WD40 REPEAT-LIKE SUPERFAMILY PROTEIN"/>
    <property type="match status" value="1"/>
</dbReference>
<dbReference type="PANTHER" id="PTHR35492:SF1">
    <property type="entry name" value="TRANSDUCIN_WD40 REPEAT-LIKE SUPERFAMILY PROTEIN"/>
    <property type="match status" value="1"/>
</dbReference>
<dbReference type="InterPro" id="IPR045289">
    <property type="entry name" value="At4g14310-like"/>
</dbReference>
<evidence type="ECO:0000313" key="2">
    <source>
        <dbReference type="Proteomes" id="UP000266723"/>
    </source>
</evidence>
<protein>
    <submittedName>
        <fullName evidence="1">Uncharacterized protein</fullName>
    </submittedName>
</protein>
<dbReference type="EMBL" id="QGKV02000649">
    <property type="protein sequence ID" value="KAF3580703.1"/>
    <property type="molecule type" value="Genomic_DNA"/>
</dbReference>